<comment type="caution">
    <text evidence="1">The sequence shown here is derived from an EMBL/GenBank/DDBJ whole genome shotgun (WGS) entry which is preliminary data.</text>
</comment>
<dbReference type="CDD" id="cd00117">
    <property type="entry name" value="TFP"/>
    <property type="match status" value="1"/>
</dbReference>
<organism evidence="1 2">
    <name type="scientific">Mizuhopecten yessoensis</name>
    <name type="common">Japanese scallop</name>
    <name type="synonym">Patinopecten yessoensis</name>
    <dbReference type="NCBI Taxonomy" id="6573"/>
    <lineage>
        <taxon>Eukaryota</taxon>
        <taxon>Metazoa</taxon>
        <taxon>Spiralia</taxon>
        <taxon>Lophotrochozoa</taxon>
        <taxon>Mollusca</taxon>
        <taxon>Bivalvia</taxon>
        <taxon>Autobranchia</taxon>
        <taxon>Pteriomorphia</taxon>
        <taxon>Pectinida</taxon>
        <taxon>Pectinoidea</taxon>
        <taxon>Pectinidae</taxon>
        <taxon>Mizuhopecten</taxon>
    </lineage>
</organism>
<dbReference type="AlphaFoldDB" id="A0A210QBJ8"/>
<dbReference type="Proteomes" id="UP000242188">
    <property type="component" value="Unassembled WGS sequence"/>
</dbReference>
<dbReference type="EMBL" id="NEDP02004280">
    <property type="protein sequence ID" value="OWF46095.1"/>
    <property type="molecule type" value="Genomic_DNA"/>
</dbReference>
<gene>
    <name evidence="1" type="ORF">KP79_PYT05377</name>
</gene>
<protein>
    <recommendedName>
        <fullName evidence="3">Snake toxin/toxin-like domain-containing protein</fullName>
    </recommendedName>
</protein>
<dbReference type="SUPFAM" id="SSF57302">
    <property type="entry name" value="Snake toxin-like"/>
    <property type="match status" value="1"/>
</dbReference>
<name>A0A210QBJ8_MIZYE</name>
<dbReference type="InterPro" id="IPR045860">
    <property type="entry name" value="Snake_toxin-like_sf"/>
</dbReference>
<dbReference type="STRING" id="6573.A0A210QBJ8"/>
<proteinExistence type="predicted"/>
<sequence length="212" mass="23902">MTKLARTDKVCIYQKSYKSKENQIRETRKQRNRGNKDRSTEVFGNVKADAAHIVPGMRALCQDSCGEGLPTVFGVIGLEVAELLTPMVPRDVTSQNLACYDCEDTFTDVWDPYTDCQVRLDLVDNKTCLVSEEYCLVERITVKKMTISIKRSCAKECWYGCRAKGFGVTQIMCTSCCQEPNCNVGNNSPRTSVRSSRLTLPFLIISCIGRYF</sequence>
<evidence type="ECO:0000313" key="2">
    <source>
        <dbReference type="Proteomes" id="UP000242188"/>
    </source>
</evidence>
<accession>A0A210QBJ8</accession>
<reference evidence="1 2" key="1">
    <citation type="journal article" date="2017" name="Nat. Ecol. Evol.">
        <title>Scallop genome provides insights into evolution of bilaterian karyotype and development.</title>
        <authorList>
            <person name="Wang S."/>
            <person name="Zhang J."/>
            <person name="Jiao W."/>
            <person name="Li J."/>
            <person name="Xun X."/>
            <person name="Sun Y."/>
            <person name="Guo X."/>
            <person name="Huan P."/>
            <person name="Dong B."/>
            <person name="Zhang L."/>
            <person name="Hu X."/>
            <person name="Sun X."/>
            <person name="Wang J."/>
            <person name="Zhao C."/>
            <person name="Wang Y."/>
            <person name="Wang D."/>
            <person name="Huang X."/>
            <person name="Wang R."/>
            <person name="Lv J."/>
            <person name="Li Y."/>
            <person name="Zhang Z."/>
            <person name="Liu B."/>
            <person name="Lu W."/>
            <person name="Hui Y."/>
            <person name="Liang J."/>
            <person name="Zhou Z."/>
            <person name="Hou R."/>
            <person name="Li X."/>
            <person name="Liu Y."/>
            <person name="Li H."/>
            <person name="Ning X."/>
            <person name="Lin Y."/>
            <person name="Zhao L."/>
            <person name="Xing Q."/>
            <person name="Dou J."/>
            <person name="Li Y."/>
            <person name="Mao J."/>
            <person name="Guo H."/>
            <person name="Dou H."/>
            <person name="Li T."/>
            <person name="Mu C."/>
            <person name="Jiang W."/>
            <person name="Fu Q."/>
            <person name="Fu X."/>
            <person name="Miao Y."/>
            <person name="Liu J."/>
            <person name="Yu Q."/>
            <person name="Li R."/>
            <person name="Liao H."/>
            <person name="Li X."/>
            <person name="Kong Y."/>
            <person name="Jiang Z."/>
            <person name="Chourrout D."/>
            <person name="Li R."/>
            <person name="Bao Z."/>
        </authorList>
    </citation>
    <scope>NUCLEOTIDE SEQUENCE [LARGE SCALE GENOMIC DNA]</scope>
    <source>
        <strain evidence="1 2">PY_sf001</strain>
    </source>
</reference>
<evidence type="ECO:0000313" key="1">
    <source>
        <dbReference type="EMBL" id="OWF46095.1"/>
    </source>
</evidence>
<dbReference type="OrthoDB" id="6342359at2759"/>
<evidence type="ECO:0008006" key="3">
    <source>
        <dbReference type="Google" id="ProtNLM"/>
    </source>
</evidence>
<keyword evidence="2" id="KW-1185">Reference proteome</keyword>